<name>A0A914QPQ6_9BILA</name>
<protein>
    <submittedName>
        <fullName evidence="4">Tyrosine-protein phosphatase domain-containing protein</fullName>
    </submittedName>
</protein>
<dbReference type="GO" id="GO:0004725">
    <property type="term" value="F:protein tyrosine phosphatase activity"/>
    <property type="evidence" value="ECO:0007669"/>
    <property type="project" value="InterPro"/>
</dbReference>
<reference evidence="4" key="1">
    <citation type="submission" date="2022-11" db="UniProtKB">
        <authorList>
            <consortium name="WormBaseParasite"/>
        </authorList>
    </citation>
    <scope>IDENTIFICATION</scope>
</reference>
<sequence>MNIFPENTVLNEITDFTDRNVDIFSTKSNLWNKSDNDSKLLDHHLFGKLEQNQNFKKVERNSPTNKSTLSLHITAYENGIIENSENTINVFNATQSKFDFGFEFPRQQDDGNGAPDGMQFKSNQKLLDPNGADDEQSEEDDKKDVISATPQEIIDEINSKGETIVQEWHKTITKNPPKIDAFLDLNNATKNRFPNVLLYDSTRVRIKDKHGSDYYHASHVDAFGKPGKE</sequence>
<evidence type="ECO:0000259" key="2">
    <source>
        <dbReference type="Pfam" id="PF00102"/>
    </source>
</evidence>
<accession>A0A914QPQ6</accession>
<dbReference type="InterPro" id="IPR050348">
    <property type="entry name" value="Protein-Tyr_Phosphatase"/>
</dbReference>
<dbReference type="Gene3D" id="3.90.190.10">
    <property type="entry name" value="Protein tyrosine phosphatase superfamily"/>
    <property type="match status" value="1"/>
</dbReference>
<dbReference type="PANTHER" id="PTHR19134:SF449">
    <property type="entry name" value="TYROSINE-PROTEIN PHOSPHATASE 1"/>
    <property type="match status" value="1"/>
</dbReference>
<feature type="region of interest" description="Disordered" evidence="1">
    <location>
        <begin position="104"/>
        <end position="145"/>
    </location>
</feature>
<dbReference type="SUPFAM" id="SSF52799">
    <property type="entry name" value="(Phosphotyrosine protein) phosphatases II"/>
    <property type="match status" value="1"/>
</dbReference>
<dbReference type="PANTHER" id="PTHR19134">
    <property type="entry name" value="RECEPTOR-TYPE TYROSINE-PROTEIN PHOSPHATASE"/>
    <property type="match status" value="1"/>
</dbReference>
<proteinExistence type="predicted"/>
<dbReference type="Pfam" id="PF00102">
    <property type="entry name" value="Y_phosphatase"/>
    <property type="match status" value="1"/>
</dbReference>
<evidence type="ECO:0000256" key="1">
    <source>
        <dbReference type="SAM" id="MobiDB-lite"/>
    </source>
</evidence>
<keyword evidence="3" id="KW-1185">Reference proteome</keyword>
<dbReference type="InterPro" id="IPR000242">
    <property type="entry name" value="PTP_cat"/>
</dbReference>
<organism evidence="3 4">
    <name type="scientific">Panagrolaimus davidi</name>
    <dbReference type="NCBI Taxonomy" id="227884"/>
    <lineage>
        <taxon>Eukaryota</taxon>
        <taxon>Metazoa</taxon>
        <taxon>Ecdysozoa</taxon>
        <taxon>Nematoda</taxon>
        <taxon>Chromadorea</taxon>
        <taxon>Rhabditida</taxon>
        <taxon>Tylenchina</taxon>
        <taxon>Panagrolaimomorpha</taxon>
        <taxon>Panagrolaimoidea</taxon>
        <taxon>Panagrolaimidae</taxon>
        <taxon>Panagrolaimus</taxon>
    </lineage>
</organism>
<evidence type="ECO:0000313" key="3">
    <source>
        <dbReference type="Proteomes" id="UP000887578"/>
    </source>
</evidence>
<dbReference type="WBParaSite" id="PDA_v2.g3491.t1">
    <property type="protein sequence ID" value="PDA_v2.g3491.t1"/>
    <property type="gene ID" value="PDA_v2.g3491"/>
</dbReference>
<dbReference type="Proteomes" id="UP000887578">
    <property type="component" value="Unplaced"/>
</dbReference>
<dbReference type="AlphaFoldDB" id="A0A914QPQ6"/>
<feature type="domain" description="Tyrosine-protein phosphatase" evidence="2">
    <location>
        <begin position="187"/>
        <end position="224"/>
    </location>
</feature>
<evidence type="ECO:0000313" key="4">
    <source>
        <dbReference type="WBParaSite" id="PDA_v2.g3491.t1"/>
    </source>
</evidence>
<dbReference type="InterPro" id="IPR029021">
    <property type="entry name" value="Prot-tyrosine_phosphatase-like"/>
</dbReference>